<keyword evidence="3" id="KW-1185">Reference proteome</keyword>
<accession>A0A154QJG7</accession>
<organism evidence="2 3">
    <name type="scientific">Rhodanobacter thiooxydans</name>
    <dbReference type="NCBI Taxonomy" id="416169"/>
    <lineage>
        <taxon>Bacteria</taxon>
        <taxon>Pseudomonadati</taxon>
        <taxon>Pseudomonadota</taxon>
        <taxon>Gammaproteobacteria</taxon>
        <taxon>Lysobacterales</taxon>
        <taxon>Rhodanobacteraceae</taxon>
        <taxon>Rhodanobacter</taxon>
    </lineage>
</organism>
<proteinExistence type="predicted"/>
<dbReference type="AlphaFoldDB" id="A0A154QJG7"/>
<evidence type="ECO:0000256" key="1">
    <source>
        <dbReference type="SAM" id="Coils"/>
    </source>
</evidence>
<evidence type="ECO:0000313" key="3">
    <source>
        <dbReference type="Proteomes" id="UP000076131"/>
    </source>
</evidence>
<dbReference type="EMBL" id="LVJS01000028">
    <property type="protein sequence ID" value="KZC24402.1"/>
    <property type="molecule type" value="Genomic_DNA"/>
</dbReference>
<evidence type="ECO:0000313" key="2">
    <source>
        <dbReference type="EMBL" id="KZC24402.1"/>
    </source>
</evidence>
<comment type="caution">
    <text evidence="2">The sequence shown here is derived from an EMBL/GenBank/DDBJ whole genome shotgun (WGS) entry which is preliminary data.</text>
</comment>
<reference evidence="2 3" key="1">
    <citation type="journal article" date="2016" name="MBio">
        <title>Lateral Gene Transfer in a Heavy Metal-Contaminated-Groundwater Microbial Community.</title>
        <authorList>
            <person name="Hemme C.L."/>
            <person name="Green S.J."/>
            <person name="Rishishwar L."/>
            <person name="Prakash O."/>
            <person name="Pettenato A."/>
            <person name="Chakraborty R."/>
            <person name="Deutschbauer A.M."/>
            <person name="Van Nostrand J.D."/>
            <person name="Wu L."/>
            <person name="He Z."/>
            <person name="Jordan I.K."/>
            <person name="Hazen T.C."/>
            <person name="Arkin A.P."/>
            <person name="Kostka J.E."/>
            <person name="Zhou J."/>
        </authorList>
    </citation>
    <scope>NUCLEOTIDE SEQUENCE [LARGE SCALE GENOMIC DNA]</scope>
    <source>
        <strain evidence="2 3">FW104-T7</strain>
    </source>
</reference>
<protein>
    <submittedName>
        <fullName evidence="2">Uncharacterized protein</fullName>
    </submittedName>
</protein>
<feature type="coiled-coil region" evidence="1">
    <location>
        <begin position="59"/>
        <end position="86"/>
    </location>
</feature>
<keyword evidence="1" id="KW-0175">Coiled coil</keyword>
<dbReference type="Proteomes" id="UP000076131">
    <property type="component" value="Unassembled WGS sequence"/>
</dbReference>
<sequence length="209" mass="23944">MIAPSFLQAFESMDELIALPEELHRLKLVDAPECSAALYVDFMKNQDDMRRRVAHAGLAEHAVNLLARFEERRARLTGESVDLRRRAYSVQLFMEHQDMFIRILHKLGYSFEQLSAIRSRAVKALIEDVPTLNVEAEMVARLESQTGVLKPNDLFDIQSFYTAVPYSSRVIAEKASISRAQQAKLDVKYSVVLSRSLHDLLNFYPRSQD</sequence>
<name>A0A154QJG7_9GAMM</name>
<gene>
    <name evidence="2" type="ORF">RHOFW104T7_08930</name>
</gene>
<dbReference type="eggNOG" id="ENOG50345NY">
    <property type="taxonomic scope" value="Bacteria"/>
</dbReference>